<dbReference type="AlphaFoldDB" id="A0AAE3VND2"/>
<dbReference type="InterPro" id="IPR037053">
    <property type="entry name" value="Phage_tail_collar_dom_sf"/>
</dbReference>
<dbReference type="Pfam" id="PF07484">
    <property type="entry name" value="Collar"/>
    <property type="match status" value="1"/>
</dbReference>
<name>A0AAE3VND2_9HYPH</name>
<evidence type="ECO:0000259" key="1">
    <source>
        <dbReference type="Pfam" id="PF07484"/>
    </source>
</evidence>
<reference evidence="2" key="1">
    <citation type="submission" date="2023-07" db="EMBL/GenBank/DDBJ databases">
        <title>Genomic Encyclopedia of Type Strains, Phase IV (KMG-IV): sequencing the most valuable type-strain genomes for metagenomic binning, comparative biology and taxonomic classification.</title>
        <authorList>
            <person name="Goeker M."/>
        </authorList>
    </citation>
    <scope>NUCLEOTIDE SEQUENCE</scope>
    <source>
        <strain evidence="2">DSM 21202</strain>
    </source>
</reference>
<dbReference type="Gene3D" id="3.90.1340.10">
    <property type="entry name" value="Phage tail collar domain"/>
    <property type="match status" value="1"/>
</dbReference>
<dbReference type="Proteomes" id="UP001229244">
    <property type="component" value="Unassembled WGS sequence"/>
</dbReference>
<evidence type="ECO:0000313" key="3">
    <source>
        <dbReference type="Proteomes" id="UP001229244"/>
    </source>
</evidence>
<gene>
    <name evidence="2" type="ORF">J2S73_001293</name>
</gene>
<sequence length="310" mass="32240">MTDAIPSRETDYQADGSTELSVDVWNGVIGDIGARLRAREQLEASFAALEAQGIQASLDYIQTTVAPQLATLQADIQTAQDQIETIVQDGVAPNALKLEGHAAAYFATASALADHTGRIDNPHGVTKAQIGLGNVDDTPDADKPISDATQAALDALNGALEQLVPAGSLIWHASATTPTGYLKCNGAAVSRVVYSALFAAIGTAYGAGDGSTTFNVPDARGEFLRGLDEGRGVDGGRVLGSHQLDQFQGHYHQSINGASSMGSPLAPILGQGGIGIIPLTNVPIEGQHGSPRVGFETRPRNIAAVLYIKY</sequence>
<protein>
    <recommendedName>
        <fullName evidence="1">Phage tail collar domain-containing protein</fullName>
    </recommendedName>
</protein>
<dbReference type="InterPro" id="IPR011083">
    <property type="entry name" value="Phage_tail_collar_dom"/>
</dbReference>
<proteinExistence type="predicted"/>
<organism evidence="2 3">
    <name type="scientific">Amorphus orientalis</name>
    <dbReference type="NCBI Taxonomy" id="649198"/>
    <lineage>
        <taxon>Bacteria</taxon>
        <taxon>Pseudomonadati</taxon>
        <taxon>Pseudomonadota</taxon>
        <taxon>Alphaproteobacteria</taxon>
        <taxon>Hyphomicrobiales</taxon>
        <taxon>Amorphaceae</taxon>
        <taxon>Amorphus</taxon>
    </lineage>
</organism>
<dbReference type="RefSeq" id="WP_306884642.1">
    <property type="nucleotide sequence ID" value="NZ_JAUSUL010000001.1"/>
</dbReference>
<keyword evidence="3" id="KW-1185">Reference proteome</keyword>
<evidence type="ECO:0000313" key="2">
    <source>
        <dbReference type="EMBL" id="MDQ0314856.1"/>
    </source>
</evidence>
<dbReference type="SUPFAM" id="SSF88874">
    <property type="entry name" value="Receptor-binding domain of short tail fibre protein gp12"/>
    <property type="match status" value="1"/>
</dbReference>
<feature type="domain" description="Phage tail collar" evidence="1">
    <location>
        <begin position="167"/>
        <end position="224"/>
    </location>
</feature>
<comment type="caution">
    <text evidence="2">The sequence shown here is derived from an EMBL/GenBank/DDBJ whole genome shotgun (WGS) entry which is preliminary data.</text>
</comment>
<accession>A0AAE3VND2</accession>
<dbReference type="EMBL" id="JAUSUL010000001">
    <property type="protein sequence ID" value="MDQ0314856.1"/>
    <property type="molecule type" value="Genomic_DNA"/>
</dbReference>